<keyword evidence="2" id="KW-0472">Membrane</keyword>
<dbReference type="Proteomes" id="UP000680206">
    <property type="component" value="Unassembled WGS sequence"/>
</dbReference>
<dbReference type="InterPro" id="IPR011047">
    <property type="entry name" value="Quinoprotein_ADH-like_sf"/>
</dbReference>
<dbReference type="InterPro" id="IPR015943">
    <property type="entry name" value="WD40/YVTN_repeat-like_dom_sf"/>
</dbReference>
<evidence type="ECO:0000256" key="2">
    <source>
        <dbReference type="SAM" id="Phobius"/>
    </source>
</evidence>
<name>A0ABS3RSJ2_9ACTN</name>
<dbReference type="RefSeq" id="WP_208242583.1">
    <property type="nucleotide sequence ID" value="NZ_JAGEPF010000011.1"/>
</dbReference>
<keyword evidence="2" id="KW-0812">Transmembrane</keyword>
<protein>
    <recommendedName>
        <fullName evidence="5">WD40 repeat domain-containing protein</fullName>
    </recommendedName>
</protein>
<keyword evidence="2" id="KW-1133">Transmembrane helix</keyword>
<dbReference type="Gene3D" id="2.130.10.10">
    <property type="entry name" value="YVTN repeat-like/Quinoprotein amine dehydrogenase"/>
    <property type="match status" value="4"/>
</dbReference>
<dbReference type="Gene3D" id="3.30.230.10">
    <property type="match status" value="1"/>
</dbReference>
<dbReference type="EMBL" id="JAGEPF010000011">
    <property type="protein sequence ID" value="MBO2459702.1"/>
    <property type="molecule type" value="Genomic_DNA"/>
</dbReference>
<dbReference type="PROSITE" id="PS50082">
    <property type="entry name" value="WD_REPEATS_2"/>
    <property type="match status" value="1"/>
</dbReference>
<dbReference type="InterPro" id="IPR014721">
    <property type="entry name" value="Ribsml_uS5_D2-typ_fold_subgr"/>
</dbReference>
<keyword evidence="1" id="KW-0853">WD repeat</keyword>
<evidence type="ECO:0000256" key="1">
    <source>
        <dbReference type="PROSITE-ProRule" id="PRU00221"/>
    </source>
</evidence>
<keyword evidence="4" id="KW-1185">Reference proteome</keyword>
<dbReference type="SUPFAM" id="SSF50998">
    <property type="entry name" value="Quinoprotein alcohol dehydrogenase-like"/>
    <property type="match status" value="1"/>
</dbReference>
<evidence type="ECO:0000313" key="3">
    <source>
        <dbReference type="EMBL" id="MBO2459702.1"/>
    </source>
</evidence>
<dbReference type="Pfam" id="PF00400">
    <property type="entry name" value="WD40"/>
    <property type="match status" value="1"/>
</dbReference>
<dbReference type="InterPro" id="IPR001680">
    <property type="entry name" value="WD40_rpt"/>
</dbReference>
<evidence type="ECO:0008006" key="5">
    <source>
        <dbReference type="Google" id="ProtNLM"/>
    </source>
</evidence>
<accession>A0ABS3RSJ2</accession>
<evidence type="ECO:0000313" key="4">
    <source>
        <dbReference type="Proteomes" id="UP000680206"/>
    </source>
</evidence>
<dbReference type="PANTHER" id="PTHR19879:SF9">
    <property type="entry name" value="TRANSCRIPTION INITIATION FACTOR TFIID SUBUNIT 5"/>
    <property type="match status" value="1"/>
</dbReference>
<gene>
    <name evidence="3" type="ORF">J4709_19170</name>
</gene>
<sequence>MTGFRAAVSRLRARLFGGWSQPPWRRRRRVVRLPIVVAEEQGGRVLTLEVRVLRFKRANPAVLKGPPPTHDDGGMRESFNEALEWAKGHPRFRARSFNRWCLLPYGDDRRKVDDVGGPSAGGAMALALAYLHGLTPDARAPYDRRTVLSGRVTRDGALLGVTKFRRKVIPVAELRLRLLVSPANWAEVQAEAEHRGPRLQTEKADDVAASLALMRIHPSRHPYWMAPLLVVIVLALAAVWAVGRARGERDARRVRELASITGRDARTEPGLAAVAALAAQRLGPRKPEARDALLRVAAVDPRLRGVAAGDRPAGAVAVSADGRRVAVGGDGHRVRVQEPGGGRYRAAHHGGGGVTALAFTPDGRSLISGDENGLVVRWDVTGRVPRPMGEGSAGGAVQRLAVSPDGGRLAVLRAGRGAVIWPWAAGPPARAGLLPHHAAVPLPVLEPNDVAFVDDGSVAVTSAKRGEVEVAVHSASSGRRERVLRPANRSVFNGSHALAVARLADGRRVLAVGRQIIGKGPPFGRVTVWETGRWKVVREIEDPSGVIRLAAGRDGDRLVVGSSGALRQDVPTALKVLDLNTGNWLGPELGGRAMRFRGEPQLDAAGGRLVALTDAWHPTDWSVRPGPALHKGLVTQVRTDPRARGRVITAGMDGLVRVVEVPSMRIVQTVDLSGYGPILALAVTADGKTLLTGHMDGRAVVSDRDGGRVVRVLGGRTPHGLGRVLSMAADLRAGRVAVGDLQGTVEVWELRDGRLLRTVRTAGHGAARTLLFVPSSGELIVGYDGDHAAIVPPVGEPRNLGFPGGLAVAVPLASSKLLVGAGTGDLGVTDLRLRRTGVQPTARVTGTVMNIAVSPDRKTWLVPDQAGSVRVIDADDGSEIAAVNPADGHGLTVAPLYSAAFTGNGRYAAFGSGSGRLVVLGLTSKFLVGRACSLLSPWAAHDPDIAVPEEAHMRAGEALAACK</sequence>
<proteinExistence type="predicted"/>
<comment type="caution">
    <text evidence="3">The sequence shown here is derived from an EMBL/GenBank/DDBJ whole genome shotgun (WGS) entry which is preliminary data.</text>
</comment>
<feature type="repeat" description="WD" evidence="1">
    <location>
        <begin position="354"/>
        <end position="380"/>
    </location>
</feature>
<dbReference type="SMART" id="SM00320">
    <property type="entry name" value="WD40"/>
    <property type="match status" value="6"/>
</dbReference>
<organism evidence="3 4">
    <name type="scientific">Actinomadura violacea</name>
    <dbReference type="NCBI Taxonomy" id="2819934"/>
    <lineage>
        <taxon>Bacteria</taxon>
        <taxon>Bacillati</taxon>
        <taxon>Actinomycetota</taxon>
        <taxon>Actinomycetes</taxon>
        <taxon>Streptosporangiales</taxon>
        <taxon>Thermomonosporaceae</taxon>
        <taxon>Actinomadura</taxon>
    </lineage>
</organism>
<feature type="transmembrane region" description="Helical" evidence="2">
    <location>
        <begin position="223"/>
        <end position="243"/>
    </location>
</feature>
<dbReference type="SUPFAM" id="SSF101908">
    <property type="entry name" value="Putative isomerase YbhE"/>
    <property type="match status" value="1"/>
</dbReference>
<reference evidence="3 4" key="1">
    <citation type="submission" date="2021-03" db="EMBL/GenBank/DDBJ databases">
        <title>Actinomadura violae sp. nov., isolated from lichen in Thailand.</title>
        <authorList>
            <person name="Kanchanasin P."/>
            <person name="Saeng-In P."/>
            <person name="Phongsopitanun W."/>
            <person name="Yuki M."/>
            <person name="Kudo T."/>
            <person name="Ohkuma M."/>
            <person name="Tanasupawat S."/>
        </authorList>
    </citation>
    <scope>NUCLEOTIDE SEQUENCE [LARGE SCALE GENOMIC DNA]</scope>
    <source>
        <strain evidence="3 4">LCR2-06</strain>
    </source>
</reference>
<dbReference type="PANTHER" id="PTHR19879">
    <property type="entry name" value="TRANSCRIPTION INITIATION FACTOR TFIID"/>
    <property type="match status" value="1"/>
</dbReference>